<sequence length="56" mass="5862">MDGLMVRDPVPEGMQNIDMAVDVTATLGLHAGKSVAQMRSPKGVLVALGKQETPEA</sequence>
<keyword evidence="2" id="KW-1185">Reference proteome</keyword>
<dbReference type="EMBL" id="BAGZ01000012">
    <property type="protein sequence ID" value="GAB78562.1"/>
    <property type="molecule type" value="Genomic_DNA"/>
</dbReference>
<gene>
    <name evidence="1" type="ORF">AUCHE_12_00070</name>
</gene>
<accession>K6W9R4</accession>
<organism evidence="1 2">
    <name type="scientific">Austwickia chelonae NBRC 105200</name>
    <dbReference type="NCBI Taxonomy" id="1184607"/>
    <lineage>
        <taxon>Bacteria</taxon>
        <taxon>Bacillati</taxon>
        <taxon>Actinomycetota</taxon>
        <taxon>Actinomycetes</taxon>
        <taxon>Micrococcales</taxon>
        <taxon>Dermatophilaceae</taxon>
        <taxon>Austwickia</taxon>
    </lineage>
</organism>
<reference evidence="1 2" key="1">
    <citation type="submission" date="2012-08" db="EMBL/GenBank/DDBJ databases">
        <title>Whole genome shotgun sequence of Austwickia chelonae NBRC 105200.</title>
        <authorList>
            <person name="Yoshida I."/>
            <person name="Hosoyama A."/>
            <person name="Tsuchikane K."/>
            <person name="Katsumata H."/>
            <person name="Ando Y."/>
            <person name="Ohji S."/>
            <person name="Hamada M."/>
            <person name="Tamura T."/>
            <person name="Yamazoe A."/>
            <person name="Yamazaki S."/>
            <person name="Fujita N."/>
        </authorList>
    </citation>
    <scope>NUCLEOTIDE SEQUENCE [LARGE SCALE GENOMIC DNA]</scope>
    <source>
        <strain evidence="1 2">NBRC 105200</strain>
    </source>
</reference>
<dbReference type="AlphaFoldDB" id="K6W9R4"/>
<comment type="caution">
    <text evidence="1">The sequence shown here is derived from an EMBL/GenBank/DDBJ whole genome shotgun (WGS) entry which is preliminary data.</text>
</comment>
<proteinExistence type="predicted"/>
<evidence type="ECO:0000313" key="1">
    <source>
        <dbReference type="EMBL" id="GAB78562.1"/>
    </source>
</evidence>
<dbReference type="Proteomes" id="UP000008495">
    <property type="component" value="Unassembled WGS sequence"/>
</dbReference>
<evidence type="ECO:0000313" key="2">
    <source>
        <dbReference type="Proteomes" id="UP000008495"/>
    </source>
</evidence>
<protein>
    <submittedName>
        <fullName evidence="1">Uncharacterized protein</fullName>
    </submittedName>
</protein>
<name>K6W9R4_9MICO</name>